<sequence length="196" mass="23095">MQMVLPTMIPYTLHLTQKLERKKKDEAERRNHYTPVAPLNATEEERKAWFREQLHHFKILKSNNLTQPFHARVLGFFGRECEAQFFMTWISPASFWKERITVNGKYFQEPSKKACLVILSRTLDTRHGYKIMKPLHDREFKVQAMAPYFSFLVKRTPAETWIHELKGKKDPGEISLPQNLSSLIDLQFSINMVVST</sequence>
<protein>
    <submittedName>
        <fullName evidence="1">Uncharacterized protein</fullName>
    </submittedName>
</protein>
<proteinExistence type="predicted"/>
<dbReference type="EMBL" id="JABFOF010000009">
    <property type="protein sequence ID" value="KAG2380849.1"/>
    <property type="molecule type" value="Genomic_DNA"/>
</dbReference>
<evidence type="ECO:0000313" key="1">
    <source>
        <dbReference type="EMBL" id="KAG2380849.1"/>
    </source>
</evidence>
<accession>A0A8T0JVF3</accession>
<name>A0A8T0JVF3_PHAAN</name>
<comment type="caution">
    <text evidence="1">The sequence shown here is derived from an EMBL/GenBank/DDBJ whole genome shotgun (WGS) entry which is preliminary data.</text>
</comment>
<dbReference type="InterPro" id="IPR044789">
    <property type="entry name" value="Put_A1-4-GlycosylTfrase_plant"/>
</dbReference>
<dbReference type="AlphaFoldDB" id="A0A8T0JVF3"/>
<evidence type="ECO:0000313" key="2">
    <source>
        <dbReference type="Proteomes" id="UP000743370"/>
    </source>
</evidence>
<gene>
    <name evidence="1" type="ORF">HKW66_Vig0202220</name>
</gene>
<dbReference type="Proteomes" id="UP000743370">
    <property type="component" value="Unassembled WGS sequence"/>
</dbReference>
<organism evidence="1 2">
    <name type="scientific">Phaseolus angularis</name>
    <name type="common">Azuki bean</name>
    <name type="synonym">Vigna angularis</name>
    <dbReference type="NCBI Taxonomy" id="3914"/>
    <lineage>
        <taxon>Eukaryota</taxon>
        <taxon>Viridiplantae</taxon>
        <taxon>Streptophyta</taxon>
        <taxon>Embryophyta</taxon>
        <taxon>Tracheophyta</taxon>
        <taxon>Spermatophyta</taxon>
        <taxon>Magnoliopsida</taxon>
        <taxon>eudicotyledons</taxon>
        <taxon>Gunneridae</taxon>
        <taxon>Pentapetalae</taxon>
        <taxon>rosids</taxon>
        <taxon>fabids</taxon>
        <taxon>Fabales</taxon>
        <taxon>Fabaceae</taxon>
        <taxon>Papilionoideae</taxon>
        <taxon>50 kb inversion clade</taxon>
        <taxon>NPAAA clade</taxon>
        <taxon>indigoferoid/millettioid clade</taxon>
        <taxon>Phaseoleae</taxon>
        <taxon>Vigna</taxon>
    </lineage>
</organism>
<dbReference type="PANTHER" id="PTHR46781:SF2">
    <property type="entry name" value="ALPHA 1,4-GLYCOSYLTRANSFERASE FAMILY PROTEIN"/>
    <property type="match status" value="1"/>
</dbReference>
<reference evidence="1 2" key="1">
    <citation type="submission" date="2020-05" db="EMBL/GenBank/DDBJ databases">
        <title>Vigna angularis (adzuki bean) Var. LongXiaoDou No. 4 denovo assembly.</title>
        <authorList>
            <person name="Xiang H."/>
        </authorList>
    </citation>
    <scope>NUCLEOTIDE SEQUENCE [LARGE SCALE GENOMIC DNA]</scope>
    <source>
        <tissue evidence="1">Leaf</tissue>
    </source>
</reference>
<dbReference type="PANTHER" id="PTHR46781">
    <property type="entry name" value="ALPHA 1,4-GLYCOSYLTRANSFERASE FAMILY PROTEIN"/>
    <property type="match status" value="1"/>
</dbReference>